<keyword evidence="11" id="KW-0325">Glycoprotein</keyword>
<dbReference type="AlphaFoldDB" id="A0A835A6N1"/>
<dbReference type="InterPro" id="IPR001611">
    <property type="entry name" value="Leu-rich_rpt"/>
</dbReference>
<evidence type="ECO:0000256" key="10">
    <source>
        <dbReference type="ARBA" id="ARBA00023136"/>
    </source>
</evidence>
<reference evidence="13" key="1">
    <citation type="submission" date="2020-07" db="EMBL/GenBank/DDBJ databases">
        <title>Genome sequence and genetic diversity analysis of an under-domesticated orphan crop, white fonio (Digitaria exilis).</title>
        <authorList>
            <person name="Bennetzen J.L."/>
            <person name="Chen S."/>
            <person name="Ma X."/>
            <person name="Wang X."/>
            <person name="Yssel A.E.J."/>
            <person name="Chaluvadi S.R."/>
            <person name="Johnson M."/>
            <person name="Gangashetty P."/>
            <person name="Hamidou F."/>
            <person name="Sanogo M.D."/>
            <person name="Zwaenepoel A."/>
            <person name="Wallace J."/>
            <person name="Van De Peer Y."/>
            <person name="Van Deynze A."/>
        </authorList>
    </citation>
    <scope>NUCLEOTIDE SEQUENCE</scope>
    <source>
        <tissue evidence="13">Leaves</tissue>
    </source>
</reference>
<comment type="subcellular location">
    <subcellularLocation>
        <location evidence="1">Cell membrane</location>
        <topology evidence="1">Single-pass type I membrane protein</topology>
    </subcellularLocation>
</comment>
<dbReference type="PANTHER" id="PTHR48063:SF9">
    <property type="entry name" value="LRR PROTEIN WM1.10"/>
    <property type="match status" value="1"/>
</dbReference>
<feature type="transmembrane region" description="Helical" evidence="12">
    <location>
        <begin position="501"/>
        <end position="524"/>
    </location>
</feature>
<protein>
    <submittedName>
        <fullName evidence="13">Uncharacterized protein</fullName>
    </submittedName>
</protein>
<keyword evidence="4" id="KW-0433">Leucine-rich repeat</keyword>
<evidence type="ECO:0000256" key="7">
    <source>
        <dbReference type="ARBA" id="ARBA00022729"/>
    </source>
</evidence>
<evidence type="ECO:0000256" key="11">
    <source>
        <dbReference type="ARBA" id="ARBA00023180"/>
    </source>
</evidence>
<keyword evidence="14" id="KW-1185">Reference proteome</keyword>
<accession>A0A835A6N1</accession>
<dbReference type="GO" id="GO:0009742">
    <property type="term" value="P:brassinosteroid mediated signaling pathway"/>
    <property type="evidence" value="ECO:0007669"/>
    <property type="project" value="UniProtKB-KW"/>
</dbReference>
<comment type="similarity">
    <text evidence="2">Belongs to the RLP family.</text>
</comment>
<dbReference type="GO" id="GO:0005886">
    <property type="term" value="C:plasma membrane"/>
    <property type="evidence" value="ECO:0007669"/>
    <property type="project" value="UniProtKB-SubCell"/>
</dbReference>
<dbReference type="PROSITE" id="PS51450">
    <property type="entry name" value="LRR"/>
    <property type="match status" value="2"/>
</dbReference>
<keyword evidence="3" id="KW-1003">Cell membrane</keyword>
<comment type="caution">
    <text evidence="13">The sequence shown here is derived from an EMBL/GenBank/DDBJ whole genome shotgun (WGS) entry which is preliminary data.</text>
</comment>
<evidence type="ECO:0000313" key="13">
    <source>
        <dbReference type="EMBL" id="KAF8644693.1"/>
    </source>
</evidence>
<proteinExistence type="inferred from homology"/>
<dbReference type="SMART" id="SM00369">
    <property type="entry name" value="LRR_TYP"/>
    <property type="match status" value="5"/>
</dbReference>
<keyword evidence="9 12" id="KW-1133">Transmembrane helix</keyword>
<evidence type="ECO:0000256" key="5">
    <source>
        <dbReference type="ARBA" id="ARBA00022626"/>
    </source>
</evidence>
<dbReference type="Gene3D" id="3.80.10.10">
    <property type="entry name" value="Ribonuclease Inhibitor"/>
    <property type="match status" value="2"/>
</dbReference>
<dbReference type="EMBL" id="JACEFO010003067">
    <property type="protein sequence ID" value="KAF8644693.1"/>
    <property type="molecule type" value="Genomic_DNA"/>
</dbReference>
<dbReference type="InterPro" id="IPR046956">
    <property type="entry name" value="RLP23-like"/>
</dbReference>
<sequence>MELGYLSGLTTLHLGYNHLKRELYLPKLVAWPNLISLDLSNNKFDGIITDEHFAGLISLKEINLASSNLKVVVGAHGFPPFRLQNARFASCTMGTPFPPWLELQNEITELDLSSNALIDKIPDWFWQTFSLATDIDISNNQLSGTLPADLSGINITTLDISRNSFAGPLPSIEAPQLKIVLMFSNQIGGTIPESFCTLKELLDLDLSSNALEGEIPHCFEFKDITFLQLSNNSLSGHFPAFLRKCTYLGFLDLGWNKLFGSLPEWIGEVNKLQFLRLSHNIFSGNIPIEITNLNNLQYLDLSGNDISGSIPPHLSNLTGLYAAYGFGYEAGFTTTVNQFEDVLSIITKGQELIYGDGLAYYTGIDLSGNSLAGEIPLDITSLDALINLNLSSNNLSGKIPNKIGAMQSLESLDLSKNKFFGEIPVSLSNLTSLSYLNLSYNNLSGSIPTGRQLDTLNADNPSIMYIGNRGLCGPPLRKSCSGNDTSVHVDHKSNSQELYPVSFYLGLMLGFVVGLWVLFCALLLKKTWRISYFWLVDKLYDKIHLSAALSWTSLTKRILNPYSHMDSS</sequence>
<dbReference type="InterPro" id="IPR003591">
    <property type="entry name" value="Leu-rich_rpt_typical-subtyp"/>
</dbReference>
<gene>
    <name evidence="13" type="ORF">HU200_066359</name>
</gene>
<evidence type="ECO:0000256" key="3">
    <source>
        <dbReference type="ARBA" id="ARBA00022475"/>
    </source>
</evidence>
<dbReference type="PANTHER" id="PTHR48063">
    <property type="entry name" value="LRR RECEPTOR-LIKE KINASE"/>
    <property type="match status" value="1"/>
</dbReference>
<evidence type="ECO:0000256" key="9">
    <source>
        <dbReference type="ARBA" id="ARBA00022989"/>
    </source>
</evidence>
<dbReference type="Proteomes" id="UP000636709">
    <property type="component" value="Unassembled WGS sequence"/>
</dbReference>
<dbReference type="PRINTS" id="PR00019">
    <property type="entry name" value="LEURICHRPT"/>
</dbReference>
<keyword evidence="7" id="KW-0732">Signal</keyword>
<evidence type="ECO:0000256" key="1">
    <source>
        <dbReference type="ARBA" id="ARBA00004251"/>
    </source>
</evidence>
<evidence type="ECO:0000256" key="8">
    <source>
        <dbReference type="ARBA" id="ARBA00022737"/>
    </source>
</evidence>
<name>A0A835A6N1_9POAL</name>
<dbReference type="OrthoDB" id="8731593at2759"/>
<evidence type="ECO:0000256" key="6">
    <source>
        <dbReference type="ARBA" id="ARBA00022692"/>
    </source>
</evidence>
<keyword evidence="5" id="KW-1070">Brassinosteroid signaling pathway</keyword>
<organism evidence="13 14">
    <name type="scientific">Digitaria exilis</name>
    <dbReference type="NCBI Taxonomy" id="1010633"/>
    <lineage>
        <taxon>Eukaryota</taxon>
        <taxon>Viridiplantae</taxon>
        <taxon>Streptophyta</taxon>
        <taxon>Embryophyta</taxon>
        <taxon>Tracheophyta</taxon>
        <taxon>Spermatophyta</taxon>
        <taxon>Magnoliopsida</taxon>
        <taxon>Liliopsida</taxon>
        <taxon>Poales</taxon>
        <taxon>Poaceae</taxon>
        <taxon>PACMAD clade</taxon>
        <taxon>Panicoideae</taxon>
        <taxon>Panicodae</taxon>
        <taxon>Paniceae</taxon>
        <taxon>Anthephorinae</taxon>
        <taxon>Digitaria</taxon>
    </lineage>
</organism>
<dbReference type="InterPro" id="IPR032675">
    <property type="entry name" value="LRR_dom_sf"/>
</dbReference>
<keyword evidence="6 12" id="KW-0812">Transmembrane</keyword>
<evidence type="ECO:0000256" key="12">
    <source>
        <dbReference type="SAM" id="Phobius"/>
    </source>
</evidence>
<evidence type="ECO:0000256" key="2">
    <source>
        <dbReference type="ARBA" id="ARBA00009592"/>
    </source>
</evidence>
<evidence type="ECO:0000313" key="14">
    <source>
        <dbReference type="Proteomes" id="UP000636709"/>
    </source>
</evidence>
<keyword evidence="8" id="KW-0677">Repeat</keyword>
<dbReference type="FunFam" id="3.80.10.10:FF:000111">
    <property type="entry name" value="LRR receptor-like serine/threonine-protein kinase ERECTA"/>
    <property type="match status" value="1"/>
</dbReference>
<keyword evidence="10 12" id="KW-0472">Membrane</keyword>
<dbReference type="FunFam" id="3.80.10.10:FF:000095">
    <property type="entry name" value="LRR receptor-like serine/threonine-protein kinase GSO1"/>
    <property type="match status" value="1"/>
</dbReference>
<evidence type="ECO:0000256" key="4">
    <source>
        <dbReference type="ARBA" id="ARBA00022614"/>
    </source>
</evidence>
<dbReference type="Pfam" id="PF00560">
    <property type="entry name" value="LRR_1"/>
    <property type="match status" value="9"/>
</dbReference>
<dbReference type="SUPFAM" id="SSF52058">
    <property type="entry name" value="L domain-like"/>
    <property type="match status" value="2"/>
</dbReference>